<protein>
    <recommendedName>
        <fullName evidence="3">Sorbitol dehydrogenase</fullName>
    </recommendedName>
</protein>
<sequence>MSSPPPSAATRLDQFVALSSALTGFEQDVLSPPFDPTDPPLKQLYLATADQHGQATVDALLAAFDKVKGQPPQTIANTLLEVDNPTPSATALMARSIIKLWYVGSWYDTTSTSATDGTVVSMNAYIGGLAWVAMQAHPMGYSELKFGYWNAPPPALSGVLSTDEANHG</sequence>
<evidence type="ECO:0000313" key="1">
    <source>
        <dbReference type="EMBL" id="QSQ21940.1"/>
    </source>
</evidence>
<proteinExistence type="predicted"/>
<evidence type="ECO:0000313" key="2">
    <source>
        <dbReference type="Proteomes" id="UP000662747"/>
    </source>
</evidence>
<dbReference type="EMBL" id="CP071090">
    <property type="protein sequence ID" value="QSQ21940.1"/>
    <property type="molecule type" value="Genomic_DNA"/>
</dbReference>
<dbReference type="Proteomes" id="UP000662747">
    <property type="component" value="Chromosome"/>
</dbReference>
<organism evidence="1 2">
    <name type="scientific">Pyxidicoccus parkwayensis</name>
    <dbReference type="NCBI Taxonomy" id="2813578"/>
    <lineage>
        <taxon>Bacteria</taxon>
        <taxon>Pseudomonadati</taxon>
        <taxon>Myxococcota</taxon>
        <taxon>Myxococcia</taxon>
        <taxon>Myxococcales</taxon>
        <taxon>Cystobacterineae</taxon>
        <taxon>Myxococcaceae</taxon>
        <taxon>Pyxidicoccus</taxon>
    </lineage>
</organism>
<accession>A0ABX7NWU0</accession>
<evidence type="ECO:0008006" key="3">
    <source>
        <dbReference type="Google" id="ProtNLM"/>
    </source>
</evidence>
<name>A0ABX7NWU0_9BACT</name>
<reference evidence="1 2" key="1">
    <citation type="submission" date="2021-02" db="EMBL/GenBank/DDBJ databases">
        <title>De Novo genome assembly of isolated myxobacteria.</title>
        <authorList>
            <person name="Stevens D.C."/>
        </authorList>
    </citation>
    <scope>NUCLEOTIDE SEQUENCE [LARGE SCALE GENOMIC DNA]</scope>
    <source>
        <strain evidence="2">SCPEA02</strain>
    </source>
</reference>
<dbReference type="RefSeq" id="WP_206723517.1">
    <property type="nucleotide sequence ID" value="NZ_CP071090.1"/>
</dbReference>
<gene>
    <name evidence="1" type="ORF">JY651_43495</name>
</gene>
<keyword evidence="2" id="KW-1185">Reference proteome</keyword>